<dbReference type="GO" id="GO:0008199">
    <property type="term" value="F:ferric iron binding"/>
    <property type="evidence" value="ECO:0007669"/>
    <property type="project" value="InterPro"/>
</dbReference>
<evidence type="ECO:0000256" key="6">
    <source>
        <dbReference type="ARBA" id="ARBA00022496"/>
    </source>
</evidence>
<keyword evidence="4" id="KW-0409">Iron storage</keyword>
<protein>
    <recommendedName>
        <fullName evidence="3">ferroxidase</fullName>
        <ecNumber evidence="3">1.16.3.1</ecNumber>
    </recommendedName>
</protein>
<dbReference type="InterPro" id="IPR002908">
    <property type="entry name" value="Frataxin/CyaY"/>
</dbReference>
<keyword evidence="15" id="KW-1185">Reference proteome</keyword>
<comment type="similarity">
    <text evidence="2">Belongs to the frataxin family.</text>
</comment>
<dbReference type="RefSeq" id="XP_040776720.1">
    <property type="nucleotide sequence ID" value="XM_040921420.1"/>
</dbReference>
<name>A0A9P4Y2F8_CRYP1</name>
<dbReference type="Proteomes" id="UP000803844">
    <property type="component" value="Unassembled WGS sequence"/>
</dbReference>
<organism evidence="14 15">
    <name type="scientific">Cryphonectria parasitica (strain ATCC 38755 / EP155)</name>
    <dbReference type="NCBI Taxonomy" id="660469"/>
    <lineage>
        <taxon>Eukaryota</taxon>
        <taxon>Fungi</taxon>
        <taxon>Dikarya</taxon>
        <taxon>Ascomycota</taxon>
        <taxon>Pezizomycotina</taxon>
        <taxon>Sordariomycetes</taxon>
        <taxon>Sordariomycetidae</taxon>
        <taxon>Diaporthales</taxon>
        <taxon>Cryphonectriaceae</taxon>
        <taxon>Cryphonectria-Endothia species complex</taxon>
        <taxon>Cryphonectria</taxon>
    </lineage>
</organism>
<keyword evidence="10" id="KW-0406">Ion transport</keyword>
<evidence type="ECO:0000256" key="10">
    <source>
        <dbReference type="ARBA" id="ARBA00023065"/>
    </source>
</evidence>
<comment type="caution">
    <text evidence="14">The sequence shown here is derived from an EMBL/GenBank/DDBJ whole genome shotgun (WGS) entry which is preliminary data.</text>
</comment>
<dbReference type="AlphaFoldDB" id="A0A9P4Y2F8"/>
<keyword evidence="11" id="KW-0496">Mitochondrion</keyword>
<dbReference type="FunFam" id="3.30.920.10:FF:000004">
    <property type="entry name" value="Mitochondrial chaperone Frataxin"/>
    <property type="match status" value="1"/>
</dbReference>
<evidence type="ECO:0000313" key="15">
    <source>
        <dbReference type="Proteomes" id="UP000803844"/>
    </source>
</evidence>
<evidence type="ECO:0000256" key="8">
    <source>
        <dbReference type="ARBA" id="ARBA00023002"/>
    </source>
</evidence>
<dbReference type="GO" id="GO:0016226">
    <property type="term" value="P:iron-sulfur cluster assembly"/>
    <property type="evidence" value="ECO:0007669"/>
    <property type="project" value="InterPro"/>
</dbReference>
<dbReference type="GO" id="GO:0005739">
    <property type="term" value="C:mitochondrion"/>
    <property type="evidence" value="ECO:0007669"/>
    <property type="project" value="UniProtKB-SubCell"/>
</dbReference>
<keyword evidence="5" id="KW-0813">Transport</keyword>
<dbReference type="InterPro" id="IPR020895">
    <property type="entry name" value="Frataxin_CS"/>
</dbReference>
<feature type="region of interest" description="Disordered" evidence="13">
    <location>
        <begin position="29"/>
        <end position="48"/>
    </location>
</feature>
<dbReference type="InterPro" id="IPR036524">
    <property type="entry name" value="Frataxin/CyaY_sf"/>
</dbReference>
<proteinExistence type="inferred from homology"/>
<dbReference type="SMART" id="SM01219">
    <property type="entry name" value="Frataxin_Cyay"/>
    <property type="match status" value="1"/>
</dbReference>
<keyword evidence="9" id="KW-0408">Iron</keyword>
<dbReference type="PANTHER" id="PTHR16821:SF2">
    <property type="entry name" value="FRATAXIN, MITOCHONDRIAL"/>
    <property type="match status" value="1"/>
</dbReference>
<keyword evidence="6" id="KW-0410">Iron transport</keyword>
<dbReference type="GO" id="GO:0004322">
    <property type="term" value="F:ferroxidase activity"/>
    <property type="evidence" value="ECO:0007669"/>
    <property type="project" value="UniProtKB-EC"/>
</dbReference>
<dbReference type="PANTHER" id="PTHR16821">
    <property type="entry name" value="FRATAXIN"/>
    <property type="match status" value="1"/>
</dbReference>
<dbReference type="GO" id="GO:0034986">
    <property type="term" value="F:iron chaperone activity"/>
    <property type="evidence" value="ECO:0007669"/>
    <property type="project" value="TreeGrafter"/>
</dbReference>
<dbReference type="GO" id="GO:0008198">
    <property type="term" value="F:ferrous iron binding"/>
    <property type="evidence" value="ECO:0007669"/>
    <property type="project" value="TreeGrafter"/>
</dbReference>
<evidence type="ECO:0000256" key="1">
    <source>
        <dbReference type="ARBA" id="ARBA00004173"/>
    </source>
</evidence>
<keyword evidence="8" id="KW-0560">Oxidoreductase</keyword>
<accession>A0A9P4Y2F8</accession>
<comment type="subcellular location">
    <subcellularLocation>
        <location evidence="1">Mitochondrion</location>
    </subcellularLocation>
</comment>
<keyword evidence="7" id="KW-0809">Transit peptide</keyword>
<reference evidence="14" key="1">
    <citation type="journal article" date="2020" name="Phytopathology">
        <title>Genome sequence of the chestnut blight fungus Cryphonectria parasitica EP155: A fundamental resource for an archetypical invasive plant pathogen.</title>
        <authorList>
            <person name="Crouch J.A."/>
            <person name="Dawe A."/>
            <person name="Aerts A."/>
            <person name="Barry K."/>
            <person name="Churchill A.C.L."/>
            <person name="Grimwood J."/>
            <person name="Hillman B."/>
            <person name="Milgroom M.G."/>
            <person name="Pangilinan J."/>
            <person name="Smith M."/>
            <person name="Salamov A."/>
            <person name="Schmutz J."/>
            <person name="Yadav J."/>
            <person name="Grigoriev I.V."/>
            <person name="Nuss D."/>
        </authorList>
    </citation>
    <scope>NUCLEOTIDE SEQUENCE</scope>
    <source>
        <strain evidence="14">EP155</strain>
    </source>
</reference>
<dbReference type="GO" id="GO:0006879">
    <property type="term" value="P:intracellular iron ion homeostasis"/>
    <property type="evidence" value="ECO:0007669"/>
    <property type="project" value="UniProtKB-KW"/>
</dbReference>
<evidence type="ECO:0000313" key="14">
    <source>
        <dbReference type="EMBL" id="KAF3765759.1"/>
    </source>
</evidence>
<dbReference type="NCBIfam" id="TIGR03421">
    <property type="entry name" value="FeS_CyaY"/>
    <property type="match status" value="1"/>
</dbReference>
<evidence type="ECO:0000256" key="4">
    <source>
        <dbReference type="ARBA" id="ARBA00022434"/>
    </source>
</evidence>
<dbReference type="GO" id="GO:0006826">
    <property type="term" value="P:iron ion transport"/>
    <property type="evidence" value="ECO:0007669"/>
    <property type="project" value="UniProtKB-KW"/>
</dbReference>
<dbReference type="EMBL" id="MU032347">
    <property type="protein sequence ID" value="KAF3765759.1"/>
    <property type="molecule type" value="Genomic_DNA"/>
</dbReference>
<dbReference type="PROSITE" id="PS50810">
    <property type="entry name" value="FRATAXIN_2"/>
    <property type="match status" value="1"/>
</dbReference>
<evidence type="ECO:0000256" key="2">
    <source>
        <dbReference type="ARBA" id="ARBA00008183"/>
    </source>
</evidence>
<dbReference type="OrthoDB" id="1897642at2759"/>
<dbReference type="EC" id="1.16.3.1" evidence="3"/>
<sequence length="178" mass="19839">MTRSSLSRASSVVTRGLRLSTTRFLSATSSRPKGILPDTDDPEPPNVLDHAIKPVPAELSDEDYHDLADEYLEAIQDRLEEVAEANDQVDIEYSAGVLNVTFPTIGTYVINKQPPNKQIWLSSPISGPKRYDYVVYGESQAQKEDTAVGDWVYLRDGTTMNDLFVQELDIDLDLPPPQ</sequence>
<dbReference type="Gene3D" id="3.30.920.10">
    <property type="entry name" value="Frataxin/CyaY"/>
    <property type="match status" value="1"/>
</dbReference>
<evidence type="ECO:0000256" key="9">
    <source>
        <dbReference type="ARBA" id="ARBA00023004"/>
    </source>
</evidence>
<evidence type="ECO:0000256" key="12">
    <source>
        <dbReference type="ARBA" id="ARBA00047990"/>
    </source>
</evidence>
<dbReference type="GO" id="GO:0051537">
    <property type="term" value="F:2 iron, 2 sulfur cluster binding"/>
    <property type="evidence" value="ECO:0007669"/>
    <property type="project" value="TreeGrafter"/>
</dbReference>
<dbReference type="Pfam" id="PF01491">
    <property type="entry name" value="Frataxin_Cyay"/>
    <property type="match status" value="1"/>
</dbReference>
<evidence type="ECO:0000256" key="11">
    <source>
        <dbReference type="ARBA" id="ARBA00023128"/>
    </source>
</evidence>
<evidence type="ECO:0000256" key="5">
    <source>
        <dbReference type="ARBA" id="ARBA00022448"/>
    </source>
</evidence>
<dbReference type="SUPFAM" id="SSF55387">
    <property type="entry name" value="Frataxin/Nqo15-like"/>
    <property type="match status" value="1"/>
</dbReference>
<comment type="catalytic activity">
    <reaction evidence="12">
        <text>4 Fe(2+) + O2 + 4 H(+) = 4 Fe(3+) + 2 H2O</text>
        <dbReference type="Rhea" id="RHEA:11148"/>
        <dbReference type="ChEBI" id="CHEBI:15377"/>
        <dbReference type="ChEBI" id="CHEBI:15378"/>
        <dbReference type="ChEBI" id="CHEBI:15379"/>
        <dbReference type="ChEBI" id="CHEBI:29033"/>
        <dbReference type="ChEBI" id="CHEBI:29034"/>
        <dbReference type="EC" id="1.16.3.1"/>
    </reaction>
</comment>
<dbReference type="NCBIfam" id="TIGR03422">
    <property type="entry name" value="mito_frataxin"/>
    <property type="match status" value="1"/>
</dbReference>
<dbReference type="GeneID" id="63838549"/>
<evidence type="ECO:0000256" key="7">
    <source>
        <dbReference type="ARBA" id="ARBA00022946"/>
    </source>
</evidence>
<dbReference type="InterPro" id="IPR017789">
    <property type="entry name" value="Frataxin"/>
</dbReference>
<evidence type="ECO:0000256" key="3">
    <source>
        <dbReference type="ARBA" id="ARBA00013107"/>
    </source>
</evidence>
<gene>
    <name evidence="14" type="ORF">M406DRAFT_339119</name>
</gene>
<evidence type="ECO:0000256" key="13">
    <source>
        <dbReference type="SAM" id="MobiDB-lite"/>
    </source>
</evidence>
<dbReference type="PROSITE" id="PS01344">
    <property type="entry name" value="FRATAXIN_1"/>
    <property type="match status" value="1"/>
</dbReference>